<dbReference type="InterPro" id="IPR049142">
    <property type="entry name" value="MS_channel_1st"/>
</dbReference>
<feature type="domain" description="Mechanosensitive ion channel MscS" evidence="8">
    <location>
        <begin position="111"/>
        <end position="177"/>
    </location>
</feature>
<dbReference type="Pfam" id="PF21082">
    <property type="entry name" value="MS_channel_3rd"/>
    <property type="match status" value="1"/>
</dbReference>
<dbReference type="InterPro" id="IPR011014">
    <property type="entry name" value="MscS_channel_TM-2"/>
</dbReference>
<comment type="similarity">
    <text evidence="2 7">Belongs to the MscS (TC 1.A.23) family.</text>
</comment>
<dbReference type="AlphaFoldDB" id="A0A1C4D992"/>
<dbReference type="GO" id="GO:0008381">
    <property type="term" value="F:mechanosensitive monoatomic ion channel activity"/>
    <property type="evidence" value="ECO:0007669"/>
    <property type="project" value="InterPro"/>
</dbReference>
<keyword evidence="7" id="KW-0997">Cell inner membrane</keyword>
<evidence type="ECO:0000256" key="1">
    <source>
        <dbReference type="ARBA" id="ARBA00004651"/>
    </source>
</evidence>
<dbReference type="RefSeq" id="WP_091125652.1">
    <property type="nucleotide sequence ID" value="NZ_FMBA01000064.1"/>
</dbReference>
<evidence type="ECO:0000313" key="11">
    <source>
        <dbReference type="EMBL" id="SCC27913.1"/>
    </source>
</evidence>
<dbReference type="Gene3D" id="1.10.287.1260">
    <property type="match status" value="1"/>
</dbReference>
<comment type="subunit">
    <text evidence="7">Homoheptamer.</text>
</comment>
<reference evidence="12" key="1">
    <citation type="submission" date="2016-08" db="EMBL/GenBank/DDBJ databases">
        <authorList>
            <person name="Varghese N."/>
            <person name="Submissions Spin"/>
        </authorList>
    </citation>
    <scope>NUCLEOTIDE SEQUENCE [LARGE SCALE GENOMIC DNA]</scope>
    <source>
        <strain evidence="12">R-53144</strain>
    </source>
</reference>
<dbReference type="Gene3D" id="2.30.30.60">
    <property type="match status" value="1"/>
</dbReference>
<feature type="transmembrane region" description="Helical" evidence="7">
    <location>
        <begin position="93"/>
        <end position="124"/>
    </location>
</feature>
<dbReference type="SUPFAM" id="SSF82689">
    <property type="entry name" value="Mechanosensitive channel protein MscS (YggB), C-terminal domain"/>
    <property type="match status" value="1"/>
</dbReference>
<dbReference type="Pfam" id="PF00924">
    <property type="entry name" value="MS_channel_2nd"/>
    <property type="match status" value="1"/>
</dbReference>
<dbReference type="Pfam" id="PF05552">
    <property type="entry name" value="MS_channel_1st_1"/>
    <property type="match status" value="1"/>
</dbReference>
<keyword evidence="7" id="KW-0407">Ion channel</keyword>
<organism evidence="11 12">
    <name type="scientific">Gilliamella intestini</name>
    <dbReference type="NCBI Taxonomy" id="1798183"/>
    <lineage>
        <taxon>Bacteria</taxon>
        <taxon>Pseudomonadati</taxon>
        <taxon>Pseudomonadota</taxon>
        <taxon>Gammaproteobacteria</taxon>
        <taxon>Orbales</taxon>
        <taxon>Orbaceae</taxon>
        <taxon>Gilliamella</taxon>
    </lineage>
</organism>
<dbReference type="EMBL" id="FMBA01000064">
    <property type="protein sequence ID" value="SCC27913.1"/>
    <property type="molecule type" value="Genomic_DNA"/>
</dbReference>
<dbReference type="PANTHER" id="PTHR30221">
    <property type="entry name" value="SMALL-CONDUCTANCE MECHANOSENSITIVE CHANNEL"/>
    <property type="match status" value="1"/>
</dbReference>
<dbReference type="GO" id="GO:0005886">
    <property type="term" value="C:plasma membrane"/>
    <property type="evidence" value="ECO:0007669"/>
    <property type="project" value="UniProtKB-SubCell"/>
</dbReference>
<comment type="function">
    <text evidence="7">Mechanosensitive channel that participates in the regulation of osmotic pressure changes within the cell, opening in response to stretch forces in the membrane lipid bilayer, without the need for other proteins. Contributes to normal resistance to hypoosmotic shock. Forms an ion channel of 1.0 nanosiemens conductance with a slight preference for anions.</text>
</comment>
<feature type="transmembrane region" description="Helical" evidence="7">
    <location>
        <begin position="20"/>
        <end position="42"/>
    </location>
</feature>
<dbReference type="InterPro" id="IPR008910">
    <property type="entry name" value="MSC_TM_helix"/>
</dbReference>
<comment type="caution">
    <text evidence="7">Lacks conserved residue(s) required for the propagation of feature annotation.</text>
</comment>
<evidence type="ECO:0000256" key="2">
    <source>
        <dbReference type="ARBA" id="ARBA00008017"/>
    </source>
</evidence>
<feature type="transmembrane region" description="Helical" evidence="7">
    <location>
        <begin position="62"/>
        <end position="87"/>
    </location>
</feature>
<dbReference type="STRING" id="1798183.GA0061080_10642"/>
<keyword evidence="4 7" id="KW-0812">Transmembrane</keyword>
<name>A0A1C4D992_9GAMM</name>
<feature type="domain" description="Mechanosensitive ion channel MscS C-terminal" evidence="9">
    <location>
        <begin position="184"/>
        <end position="265"/>
    </location>
</feature>
<evidence type="ECO:0000259" key="8">
    <source>
        <dbReference type="Pfam" id="PF00924"/>
    </source>
</evidence>
<evidence type="ECO:0000256" key="5">
    <source>
        <dbReference type="ARBA" id="ARBA00022989"/>
    </source>
</evidence>
<keyword evidence="5 7" id="KW-1133">Transmembrane helix</keyword>
<protein>
    <recommendedName>
        <fullName evidence="7">Small-conductance mechanosensitive channel</fullName>
    </recommendedName>
</protein>
<accession>A0A1C4D992</accession>
<dbReference type="SUPFAM" id="SSF50182">
    <property type="entry name" value="Sm-like ribonucleoproteins"/>
    <property type="match status" value="1"/>
</dbReference>
<dbReference type="InterPro" id="IPR011066">
    <property type="entry name" value="MscS_channel_C_sf"/>
</dbReference>
<feature type="domain" description="Mechanosensitive ion channel transmembrane helices 2/3" evidence="10">
    <location>
        <begin position="70"/>
        <end position="109"/>
    </location>
</feature>
<dbReference type="SUPFAM" id="SSF82861">
    <property type="entry name" value="Mechanosensitive channel protein MscS (YggB), transmembrane region"/>
    <property type="match status" value="1"/>
</dbReference>
<comment type="subcellular location">
    <subcellularLocation>
        <location evidence="7">Cell inner membrane</location>
        <topology evidence="7">Multi-pass membrane protein</topology>
    </subcellularLocation>
    <subcellularLocation>
        <location evidence="1">Cell membrane</location>
        <topology evidence="1">Multi-pass membrane protein</topology>
    </subcellularLocation>
</comment>
<evidence type="ECO:0000256" key="6">
    <source>
        <dbReference type="ARBA" id="ARBA00023136"/>
    </source>
</evidence>
<sequence length="277" mass="30673">MNFEGFLNYTLSFIEKYDRVVFSYITHFCFAIIIFVIGRTIARFISNQLKRVLSNRHVDPTVVKFVSALAYYAIIVMTLVAVLGQLGVQTASIVAVIGAAGLAVGLALQGSLSNFAAGVILIIFRPFKVGETVIINSQQGIIDSIQIFSTSIVTPTNELVIIPNSQVVSANIINYTRLPERRLDLVVNVGYDSDIQKVYQVLKQAVDKTNNILTSKEPTIRLDVLDASSMNFNVLVWTLNENYGTVKGHLLENIKNGLTENNINIPYPTMDVNLKNK</sequence>
<dbReference type="InterPro" id="IPR023408">
    <property type="entry name" value="MscS_beta-dom_sf"/>
</dbReference>
<keyword evidence="3" id="KW-1003">Cell membrane</keyword>
<dbReference type="InterPro" id="IPR049278">
    <property type="entry name" value="MS_channel_C"/>
</dbReference>
<dbReference type="InterPro" id="IPR006685">
    <property type="entry name" value="MscS_channel_2nd"/>
</dbReference>
<dbReference type="InterPro" id="IPR045275">
    <property type="entry name" value="MscS_archaea/bacteria_type"/>
</dbReference>
<dbReference type="OrthoDB" id="9809206at2"/>
<keyword evidence="7" id="KW-0406">Ion transport</keyword>
<evidence type="ECO:0000259" key="10">
    <source>
        <dbReference type="Pfam" id="PF21088"/>
    </source>
</evidence>
<evidence type="ECO:0000256" key="3">
    <source>
        <dbReference type="ARBA" id="ARBA00022475"/>
    </source>
</evidence>
<gene>
    <name evidence="11" type="ORF">GA0061080_10642</name>
</gene>
<evidence type="ECO:0000256" key="4">
    <source>
        <dbReference type="ARBA" id="ARBA00022692"/>
    </source>
</evidence>
<dbReference type="Gene3D" id="3.30.70.100">
    <property type="match status" value="1"/>
</dbReference>
<keyword evidence="12" id="KW-1185">Reference proteome</keyword>
<evidence type="ECO:0000259" key="9">
    <source>
        <dbReference type="Pfam" id="PF21082"/>
    </source>
</evidence>
<dbReference type="InterPro" id="IPR010920">
    <property type="entry name" value="LSM_dom_sf"/>
</dbReference>
<evidence type="ECO:0000256" key="7">
    <source>
        <dbReference type="RuleBase" id="RU369025"/>
    </source>
</evidence>
<keyword evidence="6 7" id="KW-0472">Membrane</keyword>
<keyword evidence="7" id="KW-0813">Transport</keyword>
<dbReference type="Proteomes" id="UP000199698">
    <property type="component" value="Unassembled WGS sequence"/>
</dbReference>
<proteinExistence type="inferred from homology"/>
<dbReference type="PANTHER" id="PTHR30221:SF1">
    <property type="entry name" value="SMALL-CONDUCTANCE MECHANOSENSITIVE CHANNEL"/>
    <property type="match status" value="1"/>
</dbReference>
<dbReference type="Pfam" id="PF21088">
    <property type="entry name" value="MS_channel_1st"/>
    <property type="match status" value="1"/>
</dbReference>
<evidence type="ECO:0000313" key="12">
    <source>
        <dbReference type="Proteomes" id="UP000199698"/>
    </source>
</evidence>